<evidence type="ECO:0000313" key="3">
    <source>
        <dbReference type="Proteomes" id="UP000770785"/>
    </source>
</evidence>
<comment type="caution">
    <text evidence="2">The sequence shown here is derived from an EMBL/GenBank/DDBJ whole genome shotgun (WGS) entry which is preliminary data.</text>
</comment>
<feature type="transmembrane region" description="Helical" evidence="1">
    <location>
        <begin position="70"/>
        <end position="88"/>
    </location>
</feature>
<keyword evidence="3" id="KW-1185">Reference proteome</keyword>
<keyword evidence="1" id="KW-0812">Transmembrane</keyword>
<organism evidence="2 3">
    <name type="scientific">Neolewinella antarctica</name>
    <dbReference type="NCBI Taxonomy" id="442734"/>
    <lineage>
        <taxon>Bacteria</taxon>
        <taxon>Pseudomonadati</taxon>
        <taxon>Bacteroidota</taxon>
        <taxon>Saprospiria</taxon>
        <taxon>Saprospirales</taxon>
        <taxon>Lewinellaceae</taxon>
        <taxon>Neolewinella</taxon>
    </lineage>
</organism>
<keyword evidence="1" id="KW-1133">Transmembrane helix</keyword>
<feature type="transmembrane region" description="Helical" evidence="1">
    <location>
        <begin position="12"/>
        <end position="32"/>
    </location>
</feature>
<keyword evidence="1" id="KW-0472">Membrane</keyword>
<name>A0ABX0XH72_9BACT</name>
<feature type="transmembrane region" description="Helical" evidence="1">
    <location>
        <begin position="126"/>
        <end position="146"/>
    </location>
</feature>
<proteinExistence type="predicted"/>
<dbReference type="RefSeq" id="WP_168039793.1">
    <property type="nucleotide sequence ID" value="NZ_JAATJH010000008.1"/>
</dbReference>
<sequence length="157" mass="18418">MTANKRGTQAGFELLWLAFTLVVAALILLPLYTKVPDFPFFLPNFIYVVVAVTFTRYMFLLDLSWLRDRLYLQAGISLAVIPLIFWMVQSFNGFITYFDEQGPDVLVRNLSSDWRSIMDKYMHAEYRFFGVWAIMASAVLPFRLLYNTWVRYRAGVR</sequence>
<dbReference type="Proteomes" id="UP000770785">
    <property type="component" value="Unassembled WGS sequence"/>
</dbReference>
<accession>A0ABX0XH72</accession>
<reference evidence="2 3" key="1">
    <citation type="submission" date="2020-03" db="EMBL/GenBank/DDBJ databases">
        <title>Genomic Encyclopedia of Type Strains, Phase IV (KMG-IV): sequencing the most valuable type-strain genomes for metagenomic binning, comparative biology and taxonomic classification.</title>
        <authorList>
            <person name="Goeker M."/>
        </authorList>
    </citation>
    <scope>NUCLEOTIDE SEQUENCE [LARGE SCALE GENOMIC DNA]</scope>
    <source>
        <strain evidence="2 3">DSM 105096</strain>
    </source>
</reference>
<dbReference type="EMBL" id="JAATJH010000008">
    <property type="protein sequence ID" value="NJC28097.1"/>
    <property type="molecule type" value="Genomic_DNA"/>
</dbReference>
<protein>
    <submittedName>
        <fullName evidence="2">Glucan phosphoethanolaminetransferase (Alkaline phosphatase superfamily)</fullName>
    </submittedName>
</protein>
<gene>
    <name evidence="2" type="ORF">GGR27_003616</name>
</gene>
<evidence type="ECO:0000256" key="1">
    <source>
        <dbReference type="SAM" id="Phobius"/>
    </source>
</evidence>
<evidence type="ECO:0000313" key="2">
    <source>
        <dbReference type="EMBL" id="NJC28097.1"/>
    </source>
</evidence>
<feature type="transmembrane region" description="Helical" evidence="1">
    <location>
        <begin position="38"/>
        <end position="58"/>
    </location>
</feature>